<feature type="transmembrane region" description="Helical" evidence="7">
    <location>
        <begin position="95"/>
        <end position="118"/>
    </location>
</feature>
<evidence type="ECO:0000313" key="8">
    <source>
        <dbReference type="EMBL" id="KAH7982179.1"/>
    </source>
</evidence>
<comment type="caution">
    <text evidence="8">The sequence shown here is derived from an EMBL/GenBank/DDBJ whole genome shotgun (WGS) entry which is preliminary data.</text>
</comment>
<evidence type="ECO:0000256" key="3">
    <source>
        <dbReference type="ARBA" id="ARBA00022692"/>
    </source>
</evidence>
<proteinExistence type="inferred from homology"/>
<dbReference type="Pfam" id="PF05978">
    <property type="entry name" value="UNC-93"/>
    <property type="match status" value="1"/>
</dbReference>
<reference evidence="8" key="2">
    <citation type="submission" date="2021-09" db="EMBL/GenBank/DDBJ databases">
        <authorList>
            <person name="Jia N."/>
            <person name="Wang J."/>
            <person name="Shi W."/>
            <person name="Du L."/>
            <person name="Sun Y."/>
            <person name="Zhan W."/>
            <person name="Jiang J."/>
            <person name="Wang Q."/>
            <person name="Zhang B."/>
            <person name="Ji P."/>
            <person name="Sakyi L.B."/>
            <person name="Cui X."/>
            <person name="Yuan T."/>
            <person name="Jiang B."/>
            <person name="Yang W."/>
            <person name="Lam T.T.-Y."/>
            <person name="Chang Q."/>
            <person name="Ding S."/>
            <person name="Wang X."/>
            <person name="Zhu J."/>
            <person name="Ruan X."/>
            <person name="Zhao L."/>
            <person name="Wei J."/>
            <person name="Que T."/>
            <person name="Du C."/>
            <person name="Cheng J."/>
            <person name="Dai P."/>
            <person name="Han X."/>
            <person name="Huang E."/>
            <person name="Gao Y."/>
            <person name="Liu J."/>
            <person name="Shao H."/>
            <person name="Ye R."/>
            <person name="Li L."/>
            <person name="Wei W."/>
            <person name="Wang X."/>
            <person name="Wang C."/>
            <person name="Huo Q."/>
            <person name="Li W."/>
            <person name="Guo W."/>
            <person name="Chen H."/>
            <person name="Chen S."/>
            <person name="Zhou L."/>
            <person name="Zhou L."/>
            <person name="Ni X."/>
            <person name="Tian J."/>
            <person name="Zhou Y."/>
            <person name="Sheng Y."/>
            <person name="Liu T."/>
            <person name="Pan Y."/>
            <person name="Xia L."/>
            <person name="Li J."/>
            <person name="Zhao F."/>
            <person name="Cao W."/>
        </authorList>
    </citation>
    <scope>NUCLEOTIDE SEQUENCE</scope>
    <source>
        <strain evidence="8">Rsan-2018</strain>
        <tissue evidence="8">Larvae</tissue>
    </source>
</reference>
<dbReference type="VEuPathDB" id="VectorBase:RSAN_043743"/>
<feature type="transmembrane region" description="Helical" evidence="7">
    <location>
        <begin position="262"/>
        <end position="284"/>
    </location>
</feature>
<reference evidence="8" key="1">
    <citation type="journal article" date="2020" name="Cell">
        <title>Large-Scale Comparative Analyses of Tick Genomes Elucidate Their Genetic Diversity and Vector Capacities.</title>
        <authorList>
            <consortium name="Tick Genome and Microbiome Consortium (TIGMIC)"/>
            <person name="Jia N."/>
            <person name="Wang J."/>
            <person name="Shi W."/>
            <person name="Du L."/>
            <person name="Sun Y."/>
            <person name="Zhan W."/>
            <person name="Jiang J.F."/>
            <person name="Wang Q."/>
            <person name="Zhang B."/>
            <person name="Ji P."/>
            <person name="Bell-Sakyi L."/>
            <person name="Cui X.M."/>
            <person name="Yuan T.T."/>
            <person name="Jiang B.G."/>
            <person name="Yang W.F."/>
            <person name="Lam T.T."/>
            <person name="Chang Q.C."/>
            <person name="Ding S.J."/>
            <person name="Wang X.J."/>
            <person name="Zhu J.G."/>
            <person name="Ruan X.D."/>
            <person name="Zhao L."/>
            <person name="Wei J.T."/>
            <person name="Ye R.Z."/>
            <person name="Que T.C."/>
            <person name="Du C.H."/>
            <person name="Zhou Y.H."/>
            <person name="Cheng J.X."/>
            <person name="Dai P.F."/>
            <person name="Guo W.B."/>
            <person name="Han X.H."/>
            <person name="Huang E.J."/>
            <person name="Li L.F."/>
            <person name="Wei W."/>
            <person name="Gao Y.C."/>
            <person name="Liu J.Z."/>
            <person name="Shao H.Z."/>
            <person name="Wang X."/>
            <person name="Wang C.C."/>
            <person name="Yang T.C."/>
            <person name="Huo Q.B."/>
            <person name="Li W."/>
            <person name="Chen H.Y."/>
            <person name="Chen S.E."/>
            <person name="Zhou L.G."/>
            <person name="Ni X.B."/>
            <person name="Tian J.H."/>
            <person name="Sheng Y."/>
            <person name="Liu T."/>
            <person name="Pan Y.S."/>
            <person name="Xia L.Y."/>
            <person name="Li J."/>
            <person name="Zhao F."/>
            <person name="Cao W.C."/>
        </authorList>
    </citation>
    <scope>NUCLEOTIDE SEQUENCE</scope>
    <source>
        <strain evidence="8">Rsan-2018</strain>
    </source>
</reference>
<accession>A0A9D4QFW0</accession>
<dbReference type="PANTHER" id="PTHR19444">
    <property type="entry name" value="UNC-93 RELATED"/>
    <property type="match status" value="1"/>
</dbReference>
<dbReference type="EMBL" id="JABSTV010001245">
    <property type="protein sequence ID" value="KAH7982179.1"/>
    <property type="molecule type" value="Genomic_DNA"/>
</dbReference>
<gene>
    <name evidence="8" type="ORF">HPB52_003371</name>
</gene>
<keyword evidence="5 7" id="KW-0472">Membrane</keyword>
<keyword evidence="9" id="KW-1185">Reference proteome</keyword>
<dbReference type="PANTHER" id="PTHR19444:SF13">
    <property type="entry name" value="PROTEIN UNC-93 HOMOLOG A"/>
    <property type="match status" value="1"/>
</dbReference>
<evidence type="ECO:0000256" key="4">
    <source>
        <dbReference type="ARBA" id="ARBA00022989"/>
    </source>
</evidence>
<organism evidence="8 9">
    <name type="scientific">Rhipicephalus sanguineus</name>
    <name type="common">Brown dog tick</name>
    <name type="synonym">Ixodes sanguineus</name>
    <dbReference type="NCBI Taxonomy" id="34632"/>
    <lineage>
        <taxon>Eukaryota</taxon>
        <taxon>Metazoa</taxon>
        <taxon>Ecdysozoa</taxon>
        <taxon>Arthropoda</taxon>
        <taxon>Chelicerata</taxon>
        <taxon>Arachnida</taxon>
        <taxon>Acari</taxon>
        <taxon>Parasitiformes</taxon>
        <taxon>Ixodida</taxon>
        <taxon>Ixodoidea</taxon>
        <taxon>Ixodidae</taxon>
        <taxon>Rhipicephalinae</taxon>
        <taxon>Rhipicephalus</taxon>
        <taxon>Rhipicephalus</taxon>
    </lineage>
</organism>
<keyword evidence="4 7" id="KW-1133">Transmembrane helix</keyword>
<dbReference type="SUPFAM" id="SSF103473">
    <property type="entry name" value="MFS general substrate transporter"/>
    <property type="match status" value="1"/>
</dbReference>
<feature type="transmembrane region" description="Helical" evidence="7">
    <location>
        <begin position="63"/>
        <end position="83"/>
    </location>
</feature>
<dbReference type="AlphaFoldDB" id="A0A9D4QFW0"/>
<evidence type="ECO:0000256" key="6">
    <source>
        <dbReference type="SAM" id="MobiDB-lite"/>
    </source>
</evidence>
<feature type="transmembrane region" description="Helical" evidence="7">
    <location>
        <begin position="467"/>
        <end position="484"/>
    </location>
</feature>
<evidence type="ECO:0000256" key="5">
    <source>
        <dbReference type="ARBA" id="ARBA00023136"/>
    </source>
</evidence>
<dbReference type="Proteomes" id="UP000821837">
    <property type="component" value="Chromosome 1"/>
</dbReference>
<feature type="transmembrane region" description="Helical" evidence="7">
    <location>
        <begin position="193"/>
        <end position="216"/>
    </location>
</feature>
<dbReference type="InterPro" id="IPR036259">
    <property type="entry name" value="MFS_trans_sf"/>
</dbReference>
<comment type="subcellular location">
    <subcellularLocation>
        <location evidence="1">Membrane</location>
        <topology evidence="1">Multi-pass membrane protein</topology>
    </subcellularLocation>
</comment>
<keyword evidence="3 7" id="KW-0812">Transmembrane</keyword>
<sequence>MRSACHVVRRQCVVEARGDGMQASSPGQGRPEPRGSGGVLPPVEAEGPCWDPRLRKQRLRRNLLVVSASSFLVNSAFLSLSHLQTSMLNVESGLGTVSLSAISSSFVLSCMFLAPFFISVAGLKVTIGACTLLYTPYFIANFYPHWVTVLPTSFVLGFGAGPLCTANYAYVAELATQYAGLHRQNAEAAFGRFFGVFLMFGQLSQVFGNLLSYVIIEAGGATGESTVVSQEASSDKRSSCGVNFCPHSALPTNMTAPSVTSRFQLCVVYTAFGWIAALAVFLLLDPLERKMQRHDRASLQLLMLTMRHMKNPYQIFIIPLTIFSGLEIAFIADDFTKAYITCTWGVNYVGLFLVSLGVSGALFSLSFGWLLHITGRPQMVLLGAVVNVAMIILMLSYEASYLLLVLLVASGVWGIADAAWNTHLISFYAVAFKQNPDAAFASCHLWRSVGTIASLSYSSLVCTDMKLYILLCALTVGVAGYFAVDAEVKRVAAAAAVALPQATVVSATVTPIVSAAGLQPLAATRSLDGGIHVVIPALLTSNPLVAR</sequence>
<feature type="transmembrane region" description="Helical" evidence="7">
    <location>
        <begin position="313"/>
        <end position="332"/>
    </location>
</feature>
<evidence type="ECO:0000313" key="9">
    <source>
        <dbReference type="Proteomes" id="UP000821837"/>
    </source>
</evidence>
<evidence type="ECO:0000256" key="2">
    <source>
        <dbReference type="ARBA" id="ARBA00009172"/>
    </source>
</evidence>
<dbReference type="InterPro" id="IPR051951">
    <property type="entry name" value="UNC-93_regulatory"/>
</dbReference>
<dbReference type="GO" id="GO:0055120">
    <property type="term" value="C:striated muscle dense body"/>
    <property type="evidence" value="ECO:0007669"/>
    <property type="project" value="TreeGrafter"/>
</dbReference>
<feature type="transmembrane region" description="Helical" evidence="7">
    <location>
        <begin position="125"/>
        <end position="143"/>
    </location>
</feature>
<comment type="similarity">
    <text evidence="2">Belongs to the unc-93 family.</text>
</comment>
<evidence type="ECO:0000256" key="7">
    <source>
        <dbReference type="SAM" id="Phobius"/>
    </source>
</evidence>
<feature type="transmembrane region" description="Helical" evidence="7">
    <location>
        <begin position="344"/>
        <end position="367"/>
    </location>
</feature>
<evidence type="ECO:0000256" key="1">
    <source>
        <dbReference type="ARBA" id="ARBA00004141"/>
    </source>
</evidence>
<dbReference type="GO" id="GO:0006937">
    <property type="term" value="P:regulation of muscle contraction"/>
    <property type="evidence" value="ECO:0007669"/>
    <property type="project" value="TreeGrafter"/>
</dbReference>
<dbReference type="GO" id="GO:0005886">
    <property type="term" value="C:plasma membrane"/>
    <property type="evidence" value="ECO:0007669"/>
    <property type="project" value="TreeGrafter"/>
</dbReference>
<protein>
    <submittedName>
        <fullName evidence="8">Uncharacterized protein</fullName>
    </submittedName>
</protein>
<name>A0A9D4QFW0_RHISA</name>
<dbReference type="InterPro" id="IPR010291">
    <property type="entry name" value="Ion_channel_UNC-93"/>
</dbReference>
<dbReference type="GO" id="GO:0043266">
    <property type="term" value="P:regulation of potassium ion transport"/>
    <property type="evidence" value="ECO:0007669"/>
    <property type="project" value="TreeGrafter"/>
</dbReference>
<feature type="transmembrane region" description="Helical" evidence="7">
    <location>
        <begin position="379"/>
        <end position="397"/>
    </location>
</feature>
<dbReference type="GO" id="GO:0015459">
    <property type="term" value="F:potassium channel regulator activity"/>
    <property type="evidence" value="ECO:0007669"/>
    <property type="project" value="TreeGrafter"/>
</dbReference>
<feature type="transmembrane region" description="Helical" evidence="7">
    <location>
        <begin position="149"/>
        <end position="172"/>
    </location>
</feature>
<feature type="region of interest" description="Disordered" evidence="6">
    <location>
        <begin position="19"/>
        <end position="41"/>
    </location>
</feature>
<dbReference type="Gene3D" id="1.20.1250.20">
    <property type="entry name" value="MFS general substrate transporter like domains"/>
    <property type="match status" value="1"/>
</dbReference>